<proteinExistence type="predicted"/>
<protein>
    <submittedName>
        <fullName evidence="1">Uncharacterized protein</fullName>
    </submittedName>
</protein>
<reference evidence="1" key="2">
    <citation type="journal article" date="2015" name="Data Brief">
        <title>Shoot transcriptome of the giant reed, Arundo donax.</title>
        <authorList>
            <person name="Barrero R.A."/>
            <person name="Guerrero F.D."/>
            <person name="Moolhuijzen P."/>
            <person name="Goolsby J.A."/>
            <person name="Tidwell J."/>
            <person name="Bellgard S.E."/>
            <person name="Bellgard M.I."/>
        </authorList>
    </citation>
    <scope>NUCLEOTIDE SEQUENCE</scope>
    <source>
        <tissue evidence="1">Shoot tissue taken approximately 20 cm above the soil surface</tissue>
    </source>
</reference>
<sequence>MLYFHFHIQLMYHKIKVEANAEGKFVAAHALKNLYANLSLPINNQHLQLSFQNS</sequence>
<organism evidence="1">
    <name type="scientific">Arundo donax</name>
    <name type="common">Giant reed</name>
    <name type="synonym">Donax arundinaceus</name>
    <dbReference type="NCBI Taxonomy" id="35708"/>
    <lineage>
        <taxon>Eukaryota</taxon>
        <taxon>Viridiplantae</taxon>
        <taxon>Streptophyta</taxon>
        <taxon>Embryophyta</taxon>
        <taxon>Tracheophyta</taxon>
        <taxon>Spermatophyta</taxon>
        <taxon>Magnoliopsida</taxon>
        <taxon>Liliopsida</taxon>
        <taxon>Poales</taxon>
        <taxon>Poaceae</taxon>
        <taxon>PACMAD clade</taxon>
        <taxon>Arundinoideae</taxon>
        <taxon>Arundineae</taxon>
        <taxon>Arundo</taxon>
    </lineage>
</organism>
<accession>A0A0A9G422</accession>
<evidence type="ECO:0000313" key="1">
    <source>
        <dbReference type="EMBL" id="JAE19835.1"/>
    </source>
</evidence>
<reference evidence="1" key="1">
    <citation type="submission" date="2014-09" db="EMBL/GenBank/DDBJ databases">
        <authorList>
            <person name="Magalhaes I.L.F."/>
            <person name="Oliveira U."/>
            <person name="Santos F.R."/>
            <person name="Vidigal T.H.D.A."/>
            <person name="Brescovit A.D."/>
            <person name="Santos A.J."/>
        </authorList>
    </citation>
    <scope>NUCLEOTIDE SEQUENCE</scope>
    <source>
        <tissue evidence="1">Shoot tissue taken approximately 20 cm above the soil surface</tissue>
    </source>
</reference>
<dbReference type="AlphaFoldDB" id="A0A0A9G422"/>
<name>A0A0A9G422_ARUDO</name>
<dbReference type="EMBL" id="GBRH01178061">
    <property type="protein sequence ID" value="JAE19835.1"/>
    <property type="molecule type" value="Transcribed_RNA"/>
</dbReference>